<dbReference type="Proteomes" id="UP000020218">
    <property type="component" value="Unassembled WGS sequence"/>
</dbReference>
<accession>A0A011NM55</accession>
<keyword evidence="2" id="KW-1185">Reference proteome</keyword>
<protein>
    <submittedName>
        <fullName evidence="1">Uncharacterized protein</fullName>
    </submittedName>
</protein>
<proteinExistence type="predicted"/>
<evidence type="ECO:0000313" key="2">
    <source>
        <dbReference type="Proteomes" id="UP000020218"/>
    </source>
</evidence>
<name>A0A011NM55_9PROT</name>
<organism evidence="1 2">
    <name type="scientific">Candidatus Accumulibacter adjunctus</name>
    <dbReference type="NCBI Taxonomy" id="1454001"/>
    <lineage>
        <taxon>Bacteria</taxon>
        <taxon>Pseudomonadati</taxon>
        <taxon>Pseudomonadota</taxon>
        <taxon>Betaproteobacteria</taxon>
        <taxon>Candidatus Accumulibacter</taxon>
    </lineage>
</organism>
<evidence type="ECO:0000313" key="1">
    <source>
        <dbReference type="EMBL" id="EXI65747.1"/>
    </source>
</evidence>
<dbReference type="AlphaFoldDB" id="A0A011NM55"/>
<sequence>MFSGSATMASSQSLSMIQRRMLLSPWPASPVNSELPLCTSAMRLPSLVPRFILLSMLARNSICPSLERVISEYSGSPACSMTKRWSLMPCLPPMRSRSLFQLLP</sequence>
<gene>
    <name evidence="1" type="ORF">AW08_02959</name>
</gene>
<comment type="caution">
    <text evidence="1">The sequence shown here is derived from an EMBL/GenBank/DDBJ whole genome shotgun (WGS) entry which is preliminary data.</text>
</comment>
<dbReference type="EMBL" id="JFAX01000019">
    <property type="protein sequence ID" value="EXI65747.1"/>
    <property type="molecule type" value="Genomic_DNA"/>
</dbReference>
<reference evidence="1" key="1">
    <citation type="submission" date="2014-02" db="EMBL/GenBank/DDBJ databases">
        <title>Expanding our view of genomic diversity in Candidatus Accumulibacter clades.</title>
        <authorList>
            <person name="Skennerton C.T."/>
            <person name="Barr J.J."/>
            <person name="Slater F.R."/>
            <person name="Bond P.L."/>
            <person name="Tyson G.W."/>
        </authorList>
    </citation>
    <scope>NUCLEOTIDE SEQUENCE [LARGE SCALE GENOMIC DNA]</scope>
</reference>